<sequence>MRGTEFDESRRFHCTFCPLTIKTQRKFRNAEDLYRHHCQHLRYRPFKCPVEDCQATYYRRDHLHTHVMRHHPWKSFSPERLTGFKKQQEFIGATSNFVMPNSEQQQQQNQQRAAAYHHYRLNSMPTLLDSVQKNEKSLQNDINTIS</sequence>
<dbReference type="EMBL" id="AY449460">
    <property type="protein sequence ID" value="AAS21423.1"/>
    <property type="molecule type" value="Genomic_DNA"/>
</dbReference>
<evidence type="ECO:0000313" key="5">
    <source>
        <dbReference type="EMBL" id="CBY15423.1"/>
    </source>
</evidence>
<dbReference type="PROSITE" id="PS00028">
    <property type="entry name" value="ZINC_FINGER_C2H2_1"/>
    <property type="match status" value="1"/>
</dbReference>
<reference evidence="3" key="1">
    <citation type="journal article" date="2004" name="Nature">
        <title>Hox cluster disintegration with persistent anteroposterior order of expression in Oikopleura dioica.</title>
        <authorList>
            <person name="Seo H.C."/>
            <person name="Edvardsen R.B."/>
            <person name="Maeland A.D."/>
            <person name="Bjordal M."/>
            <person name="Jensen M.F."/>
            <person name="Hansen A."/>
            <person name="Flaat M."/>
            <person name="Weissenbach J."/>
            <person name="Lehrach H."/>
            <person name="Wincker P."/>
            <person name="Reinhardt R."/>
            <person name="Chourrout D."/>
        </authorList>
    </citation>
    <scope>NUCLEOTIDE SEQUENCE</scope>
</reference>
<dbReference type="InterPro" id="IPR013087">
    <property type="entry name" value="Znf_C2H2_type"/>
</dbReference>
<dbReference type="EMBL" id="FN653118">
    <property type="protein sequence ID" value="CBY12400.1"/>
    <property type="molecule type" value="Genomic_DNA"/>
</dbReference>
<dbReference type="OrthoDB" id="7757705at2759"/>
<evidence type="ECO:0000259" key="2">
    <source>
        <dbReference type="PROSITE" id="PS50157"/>
    </source>
</evidence>
<dbReference type="InParanoid" id="Q675U3"/>
<protein>
    <recommendedName>
        <fullName evidence="2">C2H2-type domain-containing protein</fullName>
    </recommendedName>
</protein>
<dbReference type="EMBL" id="FN653512">
    <property type="protein sequence ID" value="CBY15423.1"/>
    <property type="molecule type" value="Genomic_DNA"/>
</dbReference>
<dbReference type="GO" id="GO:0008270">
    <property type="term" value="F:zinc ion binding"/>
    <property type="evidence" value="ECO:0007669"/>
    <property type="project" value="UniProtKB-KW"/>
</dbReference>
<dbReference type="SMART" id="SM00355">
    <property type="entry name" value="ZnF_C2H2"/>
    <property type="match status" value="2"/>
</dbReference>
<dbReference type="AlphaFoldDB" id="Q675U3"/>
<dbReference type="InterPro" id="IPR036236">
    <property type="entry name" value="Znf_C2H2_sf"/>
</dbReference>
<feature type="domain" description="C2H2-type" evidence="2">
    <location>
        <begin position="46"/>
        <end position="75"/>
    </location>
</feature>
<dbReference type="Proteomes" id="UP000001307">
    <property type="component" value="Unassembled WGS sequence"/>
</dbReference>
<gene>
    <name evidence="3" type="ORF">004-31</name>
    <name evidence="4" type="ORF">GSOID_T00001769001</name>
    <name evidence="5" type="ORF">GSOID_T00012342001</name>
</gene>
<evidence type="ECO:0000313" key="4">
    <source>
        <dbReference type="EMBL" id="CBY12400.1"/>
    </source>
</evidence>
<keyword evidence="1" id="KW-0863">Zinc-finger</keyword>
<evidence type="ECO:0000256" key="1">
    <source>
        <dbReference type="PROSITE-ProRule" id="PRU00042"/>
    </source>
</evidence>
<dbReference type="PROSITE" id="PS50157">
    <property type="entry name" value="ZINC_FINGER_C2H2_2"/>
    <property type="match status" value="1"/>
</dbReference>
<evidence type="ECO:0000313" key="6">
    <source>
        <dbReference type="Proteomes" id="UP000001307"/>
    </source>
</evidence>
<keyword evidence="6" id="KW-1185">Reference proteome</keyword>
<evidence type="ECO:0000313" key="3">
    <source>
        <dbReference type="EMBL" id="AAS21423.1"/>
    </source>
</evidence>
<keyword evidence="1" id="KW-0479">Metal-binding</keyword>
<reference evidence="3" key="2">
    <citation type="journal article" date="2005" name="Curr. Biol.">
        <title>Remodelling of the homeobox gene complement in the tunicate Oikopleura dioica.</title>
        <authorList>
            <person name="Edvardsen R.B."/>
            <person name="Seo H.C."/>
            <person name="Jensen M.F."/>
            <person name="Mialon A."/>
            <person name="Mikhaleva J."/>
            <person name="Bjordal M."/>
            <person name="Cartry J."/>
            <person name="Reinhardt R."/>
            <person name="Weissenbach J."/>
            <person name="Wincker P."/>
            <person name="Chourrout D."/>
        </authorList>
    </citation>
    <scope>NUCLEOTIDE SEQUENCE</scope>
</reference>
<keyword evidence="1" id="KW-0862">Zinc</keyword>
<reference evidence="4" key="3">
    <citation type="journal article" date="2010" name="Science">
        <title>Plasticity of animal genome architecture unmasked by rapid evolution of a pelagic tunicate.</title>
        <authorList>
            <person name="Denoeud F."/>
            <person name="Henriet S."/>
            <person name="Mungpakdee S."/>
            <person name="Aury J.M."/>
            <person name="Da Silva C."/>
            <person name="Brinkmann H."/>
            <person name="Mikhaleva J."/>
            <person name="Olsen L.C."/>
            <person name="Jubin C."/>
            <person name="Canestro C."/>
            <person name="Bouquet J.M."/>
            <person name="Danks G."/>
            <person name="Poulain J."/>
            <person name="Campsteijn C."/>
            <person name="Adamski M."/>
            <person name="Cross I."/>
            <person name="Yadetie F."/>
            <person name="Muffato M."/>
            <person name="Louis A."/>
            <person name="Butcher S."/>
            <person name="Tsagkogeorga G."/>
            <person name="Konrad A."/>
            <person name="Singh S."/>
            <person name="Jensen M.F."/>
            <person name="Cong E.H."/>
            <person name="Eikeseth-Otteraa H."/>
            <person name="Noel B."/>
            <person name="Anthouard V."/>
            <person name="Porcel B.M."/>
            <person name="Kachouri-Lafond R."/>
            <person name="Nishino A."/>
            <person name="Ugolini M."/>
            <person name="Chourrout P."/>
            <person name="Nishida H."/>
            <person name="Aasland R."/>
            <person name="Huzurbazar S."/>
            <person name="Westhof E."/>
            <person name="Delsuc F."/>
            <person name="Lehrach H."/>
            <person name="Reinhardt R."/>
            <person name="Weissenbach J."/>
            <person name="Roy S.W."/>
            <person name="Artiguenave F."/>
            <person name="Postlethwait J.H."/>
            <person name="Manak J.R."/>
            <person name="Thompson E.M."/>
            <person name="Jaillon O."/>
            <person name="Du Pasquier L."/>
            <person name="Boudinot P."/>
            <person name="Liberles D.A."/>
            <person name="Volff J.N."/>
            <person name="Philippe H."/>
            <person name="Lenhard B."/>
            <person name="Roest Crollius H."/>
            <person name="Wincker P."/>
            <person name="Chourrout D."/>
        </authorList>
    </citation>
    <scope>NUCLEOTIDE SEQUENCE [LARGE SCALE GENOMIC DNA]</scope>
</reference>
<dbReference type="SUPFAM" id="SSF57667">
    <property type="entry name" value="beta-beta-alpha zinc fingers"/>
    <property type="match status" value="1"/>
</dbReference>
<name>Q675U3_OIKDI</name>
<organism evidence="3">
    <name type="scientific">Oikopleura dioica</name>
    <name type="common">Tunicate</name>
    <dbReference type="NCBI Taxonomy" id="34765"/>
    <lineage>
        <taxon>Eukaryota</taxon>
        <taxon>Metazoa</taxon>
        <taxon>Chordata</taxon>
        <taxon>Tunicata</taxon>
        <taxon>Appendicularia</taxon>
        <taxon>Copelata</taxon>
        <taxon>Oikopleuridae</taxon>
        <taxon>Oikopleura</taxon>
    </lineage>
</organism>
<proteinExistence type="predicted"/>
<dbReference type="Gene3D" id="3.30.160.60">
    <property type="entry name" value="Classic Zinc Finger"/>
    <property type="match status" value="1"/>
</dbReference>
<accession>Q675U3</accession>